<dbReference type="InterPro" id="IPR007173">
    <property type="entry name" value="ALO_C"/>
</dbReference>
<dbReference type="EMBL" id="JACBZP010000001">
    <property type="protein sequence ID" value="NYI67318.1"/>
    <property type="molecule type" value="Genomic_DNA"/>
</dbReference>
<evidence type="ECO:0000259" key="2">
    <source>
        <dbReference type="PROSITE" id="PS51387"/>
    </source>
</evidence>
<dbReference type="InterPro" id="IPR010031">
    <property type="entry name" value="FAD_lactone_oxidase-like"/>
</dbReference>
<comment type="caution">
    <text evidence="3">The sequence shown here is derived from an EMBL/GenBank/DDBJ whole genome shotgun (WGS) entry which is preliminary data.</text>
</comment>
<keyword evidence="4" id="KW-1185">Reference proteome</keyword>
<dbReference type="EC" id="1.1.3.41" evidence="3"/>
<name>A0A7Z0ACM2_9MICO</name>
<dbReference type="PANTHER" id="PTHR43762">
    <property type="entry name" value="L-GULONOLACTONE OXIDASE"/>
    <property type="match status" value="1"/>
</dbReference>
<dbReference type="PIRSF" id="PIRSF000136">
    <property type="entry name" value="LGO_GLO"/>
    <property type="match status" value="1"/>
</dbReference>
<protein>
    <submittedName>
        <fullName evidence="3">Xylitol oxidase</fullName>
        <ecNumber evidence="3">1.1.3.41</ecNumber>
    </submittedName>
</protein>
<dbReference type="InterPro" id="IPR016171">
    <property type="entry name" value="Vanillyl_alc_oxidase_C-sub2"/>
</dbReference>
<dbReference type="GO" id="GO:0071949">
    <property type="term" value="F:FAD binding"/>
    <property type="evidence" value="ECO:0007669"/>
    <property type="project" value="InterPro"/>
</dbReference>
<feature type="domain" description="FAD-binding PCMH-type" evidence="2">
    <location>
        <begin position="9"/>
        <end position="173"/>
    </location>
</feature>
<evidence type="ECO:0000313" key="3">
    <source>
        <dbReference type="EMBL" id="NYI67318.1"/>
    </source>
</evidence>
<dbReference type="RefSeq" id="WP_237249120.1">
    <property type="nucleotide sequence ID" value="NZ_JACBZP010000001.1"/>
</dbReference>
<dbReference type="InterPro" id="IPR016166">
    <property type="entry name" value="FAD-bd_PCMH"/>
</dbReference>
<dbReference type="GO" id="GO:0016020">
    <property type="term" value="C:membrane"/>
    <property type="evidence" value="ECO:0007669"/>
    <property type="project" value="InterPro"/>
</dbReference>
<proteinExistence type="predicted"/>
<sequence length="409" mass="43962">MDTNWGGTVKYAAARRDYPETPDALRELVRGARHVKALGSRHSFNGIADTSGVQISLERMRTKIEIDEVGRAVSVSGGVRYGELAAALHERGLALANLASLPHVTVAGACATGTHGSGSTQPPLSDAVRSIDLVTADGDLVRIGADDPELAGAVVNLGLLGVVTRLTLDVVPAFDVCQHVFLDLPRKIACESFDGVMASGYSVSLMTDWSGDAFSRLWVKSVSSTAVESFGARAASIPVHPVAGAPAEGCTEQLGVPGAWHYRLPHFRPDFTPSSGREIQTEYLLPRRYAPDAISALERLGPRLANVLFVSEVRTVAADRQWMSPAHGRDSAAFHFTWRPDADAVAAVLPALDDVLRPFGARPHLGKAFHVRPGQIADLYPRFADFLALREQLDPRGKFDNQFARALFG</sequence>
<dbReference type="Pfam" id="PF04030">
    <property type="entry name" value="ALO"/>
    <property type="match status" value="1"/>
</dbReference>
<dbReference type="Gene3D" id="3.30.465.10">
    <property type="match status" value="1"/>
</dbReference>
<gene>
    <name evidence="3" type="ORF">BJY26_001624</name>
</gene>
<dbReference type="AlphaFoldDB" id="A0A7Z0ACM2"/>
<dbReference type="GO" id="GO:0050582">
    <property type="term" value="F:xylitol oxidase activity"/>
    <property type="evidence" value="ECO:0007669"/>
    <property type="project" value="UniProtKB-EC"/>
</dbReference>
<dbReference type="Gene3D" id="3.30.70.2520">
    <property type="match status" value="1"/>
</dbReference>
<organism evidence="3 4">
    <name type="scientific">Spelaeicoccus albus</name>
    <dbReference type="NCBI Taxonomy" id="1280376"/>
    <lineage>
        <taxon>Bacteria</taxon>
        <taxon>Bacillati</taxon>
        <taxon>Actinomycetota</taxon>
        <taxon>Actinomycetes</taxon>
        <taxon>Micrococcales</taxon>
        <taxon>Brevibacteriaceae</taxon>
        <taxon>Spelaeicoccus</taxon>
    </lineage>
</organism>
<dbReference type="Pfam" id="PF01565">
    <property type="entry name" value="FAD_binding_4"/>
    <property type="match status" value="1"/>
</dbReference>
<reference evidence="3 4" key="1">
    <citation type="submission" date="2020-07" db="EMBL/GenBank/DDBJ databases">
        <title>Sequencing the genomes of 1000 actinobacteria strains.</title>
        <authorList>
            <person name="Klenk H.-P."/>
        </authorList>
    </citation>
    <scope>NUCLEOTIDE SEQUENCE [LARGE SCALE GENOMIC DNA]</scope>
    <source>
        <strain evidence="3 4">DSM 26341</strain>
    </source>
</reference>
<dbReference type="InterPro" id="IPR016169">
    <property type="entry name" value="FAD-bd_PCMH_sub2"/>
</dbReference>
<dbReference type="PROSITE" id="PS51387">
    <property type="entry name" value="FAD_PCMH"/>
    <property type="match status" value="1"/>
</dbReference>
<dbReference type="InterPro" id="IPR016167">
    <property type="entry name" value="FAD-bd_PCMH_sub1"/>
</dbReference>
<dbReference type="InterPro" id="IPR006094">
    <property type="entry name" value="Oxid_FAD_bind_N"/>
</dbReference>
<dbReference type="Gene3D" id="1.10.45.10">
    <property type="entry name" value="Vanillyl-alcohol Oxidase, Chain A, domain 4"/>
    <property type="match status" value="1"/>
</dbReference>
<dbReference type="Proteomes" id="UP000539111">
    <property type="component" value="Unassembled WGS sequence"/>
</dbReference>
<dbReference type="PANTHER" id="PTHR43762:SF1">
    <property type="entry name" value="D-ARABINONO-1,4-LACTONE OXIDASE"/>
    <property type="match status" value="1"/>
</dbReference>
<dbReference type="GO" id="GO:0080049">
    <property type="term" value="F:L-gulono-1,4-lactone dehydrogenase activity"/>
    <property type="evidence" value="ECO:0007669"/>
    <property type="project" value="TreeGrafter"/>
</dbReference>
<dbReference type="SUPFAM" id="SSF56176">
    <property type="entry name" value="FAD-binding/transporter-associated domain-like"/>
    <property type="match status" value="1"/>
</dbReference>
<dbReference type="Gene3D" id="3.30.70.2530">
    <property type="match status" value="1"/>
</dbReference>
<keyword evidence="1 3" id="KW-0560">Oxidoreductase</keyword>
<evidence type="ECO:0000256" key="1">
    <source>
        <dbReference type="ARBA" id="ARBA00023002"/>
    </source>
</evidence>
<dbReference type="GO" id="GO:0003885">
    <property type="term" value="F:D-arabinono-1,4-lactone oxidase activity"/>
    <property type="evidence" value="ECO:0007669"/>
    <property type="project" value="InterPro"/>
</dbReference>
<dbReference type="Gene3D" id="3.30.43.10">
    <property type="entry name" value="Uridine Diphospho-n-acetylenolpyruvylglucosamine Reductase, domain 2"/>
    <property type="match status" value="1"/>
</dbReference>
<dbReference type="InterPro" id="IPR036318">
    <property type="entry name" value="FAD-bd_PCMH-like_sf"/>
</dbReference>
<evidence type="ECO:0000313" key="4">
    <source>
        <dbReference type="Proteomes" id="UP000539111"/>
    </source>
</evidence>
<accession>A0A7Z0ACM2</accession>